<dbReference type="Gene3D" id="1.20.1280.50">
    <property type="match status" value="1"/>
</dbReference>
<dbReference type="Gene3D" id="3.80.10.10">
    <property type="entry name" value="Ribonuclease Inhibitor"/>
    <property type="match status" value="1"/>
</dbReference>
<dbReference type="Proteomes" id="UP001437256">
    <property type="component" value="Unassembled WGS sequence"/>
</dbReference>
<evidence type="ECO:0000313" key="2">
    <source>
        <dbReference type="EMBL" id="KAL0059778.1"/>
    </source>
</evidence>
<comment type="caution">
    <text evidence="2">The sequence shown here is derived from an EMBL/GenBank/DDBJ whole genome shotgun (WGS) entry which is preliminary data.</text>
</comment>
<dbReference type="InterPro" id="IPR036047">
    <property type="entry name" value="F-box-like_dom_sf"/>
</dbReference>
<organism evidence="2 3">
    <name type="scientific">Marasmius tenuissimus</name>
    <dbReference type="NCBI Taxonomy" id="585030"/>
    <lineage>
        <taxon>Eukaryota</taxon>
        <taxon>Fungi</taxon>
        <taxon>Dikarya</taxon>
        <taxon>Basidiomycota</taxon>
        <taxon>Agaricomycotina</taxon>
        <taxon>Agaricomycetes</taxon>
        <taxon>Agaricomycetidae</taxon>
        <taxon>Agaricales</taxon>
        <taxon>Marasmiineae</taxon>
        <taxon>Marasmiaceae</taxon>
        <taxon>Marasmius</taxon>
    </lineage>
</organism>
<feature type="region of interest" description="Disordered" evidence="1">
    <location>
        <begin position="574"/>
        <end position="596"/>
    </location>
</feature>
<dbReference type="EMBL" id="JBBXMP010000207">
    <property type="protein sequence ID" value="KAL0059778.1"/>
    <property type="molecule type" value="Genomic_DNA"/>
</dbReference>
<sequence length="596" mass="67420">MKARANIRSGAGGRDSSNEFVDTTRRLIQSPYGQQKSHLSLPPNTQMNQYILKLPNELLEEISYQACFETPSSFALEIRGSPDLVCSAFTLGRVCRRWRRIVHSSPRLWSSLFIDITRVTEKTRNILDFYISRNFRLPLKALAIVDPATEEDTYDMEENLMNYLGESPEIALEVLTTLVQLMNRAQVVALSIHSRILSLLPPPSFTFPYLHSFAEYIVAEGAVADCGWLSSFWGCIHAAPRLAQVYIQTPGSFTHLKPFHNITSLFVHHVDTDTLLAMLSDCGRLEKLRVYDVREGEGSVFTGIPLDGIDLPLLVYLNIETKLFLDYVHEAFSSLTFPSLLEVSITSHYELSPDELDLWDPEVDKGSLIWPEAFTDMIQRSGCKLQNLSIKTPYTPDLSESTILGILRYCPYLRNFTFRVFDKTFVEERLSPKFTLEVLTRLNTPPDDEQESVLCPRLTRLYIEEPLDLLSEGTVDKIRRALILRTSSALVELGLESSMKPLEAALIRFTGRSGWFVHEPWEQLEVIGRVLAFEGVRCIFQCVERPVVKAGYWGGEVEEESDVAFEIEAEEDIHGAEDEREVNTSGTDAEVLGSGA</sequence>
<evidence type="ECO:0000313" key="3">
    <source>
        <dbReference type="Proteomes" id="UP001437256"/>
    </source>
</evidence>
<evidence type="ECO:0008006" key="4">
    <source>
        <dbReference type="Google" id="ProtNLM"/>
    </source>
</evidence>
<dbReference type="SUPFAM" id="SSF81383">
    <property type="entry name" value="F-box domain"/>
    <property type="match status" value="1"/>
</dbReference>
<keyword evidence="3" id="KW-1185">Reference proteome</keyword>
<dbReference type="InterPro" id="IPR032675">
    <property type="entry name" value="LRR_dom_sf"/>
</dbReference>
<accession>A0ABR2ZG83</accession>
<proteinExistence type="predicted"/>
<reference evidence="2 3" key="1">
    <citation type="submission" date="2024-05" db="EMBL/GenBank/DDBJ databases">
        <title>A draft genome resource for the thread blight pathogen Marasmius tenuissimus strain MS-2.</title>
        <authorList>
            <person name="Yulfo-Soto G.E."/>
            <person name="Baruah I.K."/>
            <person name="Amoako-Attah I."/>
            <person name="Bukari Y."/>
            <person name="Meinhardt L.W."/>
            <person name="Bailey B.A."/>
            <person name="Cohen S.P."/>
        </authorList>
    </citation>
    <scope>NUCLEOTIDE SEQUENCE [LARGE SCALE GENOMIC DNA]</scope>
    <source>
        <strain evidence="2 3">MS-2</strain>
    </source>
</reference>
<evidence type="ECO:0000256" key="1">
    <source>
        <dbReference type="SAM" id="MobiDB-lite"/>
    </source>
</evidence>
<dbReference type="SUPFAM" id="SSF52047">
    <property type="entry name" value="RNI-like"/>
    <property type="match status" value="1"/>
</dbReference>
<name>A0ABR2ZG83_9AGAR</name>
<protein>
    <recommendedName>
        <fullName evidence="4">F-box domain-containing protein</fullName>
    </recommendedName>
</protein>
<gene>
    <name evidence="2" type="ORF">AAF712_013465</name>
</gene>